<organism evidence="8 9">
    <name type="scientific">Pomacea canaliculata</name>
    <name type="common">Golden apple snail</name>
    <dbReference type="NCBI Taxonomy" id="400727"/>
    <lineage>
        <taxon>Eukaryota</taxon>
        <taxon>Metazoa</taxon>
        <taxon>Spiralia</taxon>
        <taxon>Lophotrochozoa</taxon>
        <taxon>Mollusca</taxon>
        <taxon>Gastropoda</taxon>
        <taxon>Caenogastropoda</taxon>
        <taxon>Architaenioglossa</taxon>
        <taxon>Ampullarioidea</taxon>
        <taxon>Ampullariidae</taxon>
        <taxon>Pomacea</taxon>
    </lineage>
</organism>
<keyword evidence="2" id="KW-0677">Repeat</keyword>
<dbReference type="PROSITE" id="PS50157">
    <property type="entry name" value="ZINC_FINGER_C2H2_2"/>
    <property type="match status" value="1"/>
</dbReference>
<comment type="caution">
    <text evidence="8">The sequence shown here is derived from an EMBL/GenBank/DDBJ whole genome shotgun (WGS) entry which is preliminary data.</text>
</comment>
<sequence>MEREEDISLPHGSKDKLSDEKTVASDTNHVPNSLKETHSVQNPAMIAGNKLACENLLGGTITDRDKTEIETAAEESQYFEGESSSEMEIRPIASEPEVPSDKASSPKTAVLELSKPEKRNLEEGPDICSGGQPSCNADMEDHQLQGTENDICHEAQDECRKAAGDQLLEPEQTAFPEQRGQRISIEEASSADSDRLSKFYICSLCTFSCCLATDFTMHLNSCHDNEVDFVCYHCQYRGAYTTDLTNHITEHTISSALFWCPAETCTFRAESIRQLEPHIKAHSELVKCCCRTCKLSFASPTDLLNHFKEHSKTLFSCSRCPARFLSRAAIMHHCQQDHTGRCLFRVVGMLLCQQRMENGYEIFALHDMKLATETNEAMVEAASNSQDTNLTSINADSSTLEVISLSEPVCDSISRNILGTSCIRGDSIEYGSDQFKASKHISSQDSCGIKSPNPDESAGSKKAKSLRLSTENVSLVKGLLVEAVSSVRQEMCDKMGSIQDLDNKLTKEDSVSFHSVVSMPSTTVNAFVAEVDPPNNKQAENRCTGETSHEVLRQNQTKEEESHSDIPFVHSPTPIEPSLFSVAVPDATVADPASSRQTIEIAASHANIQKTLTLQLMLNHCSHQAVSL</sequence>
<evidence type="ECO:0000256" key="6">
    <source>
        <dbReference type="SAM" id="MobiDB-lite"/>
    </source>
</evidence>
<dbReference type="PANTHER" id="PTHR24408:SF58">
    <property type="entry name" value="TRANSCRIPTION FACTOR (TFIIIA), PUTATIVE (AFU_ORTHOLOGUE AFUA_1G05150)-RELATED"/>
    <property type="match status" value="1"/>
</dbReference>
<dbReference type="GO" id="GO:0043565">
    <property type="term" value="F:sequence-specific DNA binding"/>
    <property type="evidence" value="ECO:0007669"/>
    <property type="project" value="TreeGrafter"/>
</dbReference>
<dbReference type="EMBL" id="PZQS01000005">
    <property type="protein sequence ID" value="PVD30915.1"/>
    <property type="molecule type" value="Genomic_DNA"/>
</dbReference>
<evidence type="ECO:0000259" key="7">
    <source>
        <dbReference type="PROSITE" id="PS50157"/>
    </source>
</evidence>
<dbReference type="OrthoDB" id="10671990at2759"/>
<evidence type="ECO:0000313" key="8">
    <source>
        <dbReference type="EMBL" id="PVD30915.1"/>
    </source>
</evidence>
<dbReference type="GO" id="GO:0000981">
    <property type="term" value="F:DNA-binding transcription factor activity, RNA polymerase II-specific"/>
    <property type="evidence" value="ECO:0007669"/>
    <property type="project" value="TreeGrafter"/>
</dbReference>
<dbReference type="PROSITE" id="PS00028">
    <property type="entry name" value="ZINC_FINGER_C2H2_1"/>
    <property type="match status" value="2"/>
</dbReference>
<dbReference type="SMART" id="SM00355">
    <property type="entry name" value="ZnF_C2H2"/>
    <property type="match status" value="5"/>
</dbReference>
<keyword evidence="4" id="KW-0862">Zinc</keyword>
<feature type="region of interest" description="Disordered" evidence="6">
    <location>
        <begin position="61"/>
        <end position="127"/>
    </location>
</feature>
<accession>A0A2T7PBW6</accession>
<dbReference type="InterPro" id="IPR013087">
    <property type="entry name" value="Znf_C2H2_type"/>
</dbReference>
<gene>
    <name evidence="8" type="ORF">C0Q70_10190</name>
</gene>
<dbReference type="OMA" id="ICHEAQD"/>
<dbReference type="GO" id="GO:0005634">
    <property type="term" value="C:nucleus"/>
    <property type="evidence" value="ECO:0007669"/>
    <property type="project" value="TreeGrafter"/>
</dbReference>
<dbReference type="Gene3D" id="3.30.160.60">
    <property type="entry name" value="Classic Zinc Finger"/>
    <property type="match status" value="2"/>
</dbReference>
<dbReference type="Proteomes" id="UP000245119">
    <property type="component" value="Linkage Group LG5"/>
</dbReference>
<dbReference type="PANTHER" id="PTHR24408">
    <property type="entry name" value="ZINC FINGER PROTEIN"/>
    <property type="match status" value="1"/>
</dbReference>
<feature type="compositionally biased region" description="Basic and acidic residues" evidence="6">
    <location>
        <begin position="1"/>
        <end position="23"/>
    </location>
</feature>
<evidence type="ECO:0000256" key="1">
    <source>
        <dbReference type="ARBA" id="ARBA00022723"/>
    </source>
</evidence>
<dbReference type="AlphaFoldDB" id="A0A2T7PBW6"/>
<keyword evidence="3 5" id="KW-0863">Zinc-finger</keyword>
<evidence type="ECO:0000313" key="9">
    <source>
        <dbReference type="Proteomes" id="UP000245119"/>
    </source>
</evidence>
<feature type="domain" description="C2H2-type" evidence="7">
    <location>
        <begin position="315"/>
        <end position="340"/>
    </location>
</feature>
<dbReference type="GO" id="GO:0008270">
    <property type="term" value="F:zinc ion binding"/>
    <property type="evidence" value="ECO:0007669"/>
    <property type="project" value="UniProtKB-KW"/>
</dbReference>
<keyword evidence="1" id="KW-0479">Metal-binding</keyword>
<evidence type="ECO:0000256" key="5">
    <source>
        <dbReference type="PROSITE-ProRule" id="PRU00042"/>
    </source>
</evidence>
<evidence type="ECO:0000256" key="3">
    <source>
        <dbReference type="ARBA" id="ARBA00022771"/>
    </source>
</evidence>
<protein>
    <recommendedName>
        <fullName evidence="7">C2H2-type domain-containing protein</fullName>
    </recommendedName>
</protein>
<keyword evidence="9" id="KW-1185">Reference proteome</keyword>
<reference evidence="8 9" key="1">
    <citation type="submission" date="2018-04" db="EMBL/GenBank/DDBJ databases">
        <title>The genome of golden apple snail Pomacea canaliculata provides insight into stress tolerance and invasive adaptation.</title>
        <authorList>
            <person name="Liu C."/>
            <person name="Liu B."/>
            <person name="Ren Y."/>
            <person name="Zhang Y."/>
            <person name="Wang H."/>
            <person name="Li S."/>
            <person name="Jiang F."/>
            <person name="Yin L."/>
            <person name="Zhang G."/>
            <person name="Qian W."/>
            <person name="Fan W."/>
        </authorList>
    </citation>
    <scope>NUCLEOTIDE SEQUENCE [LARGE SCALE GENOMIC DNA]</scope>
    <source>
        <strain evidence="8">SZHN2017</strain>
        <tissue evidence="8">Muscle</tissue>
    </source>
</reference>
<feature type="region of interest" description="Disordered" evidence="6">
    <location>
        <begin position="1"/>
        <end position="42"/>
    </location>
</feature>
<feature type="region of interest" description="Disordered" evidence="6">
    <location>
        <begin position="443"/>
        <end position="463"/>
    </location>
</feature>
<name>A0A2T7PBW6_POMCA</name>
<evidence type="ECO:0000256" key="4">
    <source>
        <dbReference type="ARBA" id="ARBA00022833"/>
    </source>
</evidence>
<proteinExistence type="predicted"/>
<evidence type="ECO:0000256" key="2">
    <source>
        <dbReference type="ARBA" id="ARBA00022737"/>
    </source>
</evidence>